<keyword evidence="4" id="KW-0418">Kinase</keyword>
<dbReference type="Gene3D" id="3.40.50.2300">
    <property type="match status" value="1"/>
</dbReference>
<dbReference type="EC" id="2.7.13.3" evidence="4"/>
<dbReference type="SUPFAM" id="SSF52172">
    <property type="entry name" value="CheY-like"/>
    <property type="match status" value="1"/>
</dbReference>
<sequence length="135" mass="15361">MSKNSSHILCVDDESNILRTIRRQLQDEPYILHTAPDAASGLQVLQQHPIALVISDYRMPGMDGLEFLQSTLTQFPRVSCILLSGFADLSGVRNTLKDERRIVLLHKPWQANQLRATIRNLLIGAWEYHAKQNDL</sequence>
<evidence type="ECO:0000313" key="5">
    <source>
        <dbReference type="Proteomes" id="UP000528322"/>
    </source>
</evidence>
<evidence type="ECO:0000256" key="2">
    <source>
        <dbReference type="PROSITE-ProRule" id="PRU00169"/>
    </source>
</evidence>
<evidence type="ECO:0000259" key="3">
    <source>
        <dbReference type="PROSITE" id="PS50110"/>
    </source>
</evidence>
<accession>A0A7W7Y374</accession>
<keyword evidence="1 2" id="KW-0597">Phosphoprotein</keyword>
<keyword evidence="5" id="KW-1185">Reference proteome</keyword>
<dbReference type="GO" id="GO:0000160">
    <property type="term" value="P:phosphorelay signal transduction system"/>
    <property type="evidence" value="ECO:0007669"/>
    <property type="project" value="InterPro"/>
</dbReference>
<name>A0A7W7Y374_9BACT</name>
<dbReference type="InterPro" id="IPR050595">
    <property type="entry name" value="Bact_response_regulator"/>
</dbReference>
<dbReference type="Pfam" id="PF00072">
    <property type="entry name" value="Response_reg"/>
    <property type="match status" value="1"/>
</dbReference>
<dbReference type="SMART" id="SM00448">
    <property type="entry name" value="REC"/>
    <property type="match status" value="1"/>
</dbReference>
<evidence type="ECO:0000313" key="4">
    <source>
        <dbReference type="EMBL" id="MBB5021265.1"/>
    </source>
</evidence>
<dbReference type="InterPro" id="IPR001789">
    <property type="entry name" value="Sig_transdc_resp-reg_receiver"/>
</dbReference>
<evidence type="ECO:0000256" key="1">
    <source>
        <dbReference type="ARBA" id="ARBA00022553"/>
    </source>
</evidence>
<dbReference type="InterPro" id="IPR011006">
    <property type="entry name" value="CheY-like_superfamily"/>
</dbReference>
<reference evidence="4 5" key="1">
    <citation type="submission" date="2020-08" db="EMBL/GenBank/DDBJ databases">
        <title>Genomic Encyclopedia of Type Strains, Phase IV (KMG-IV): sequencing the most valuable type-strain genomes for metagenomic binning, comparative biology and taxonomic classification.</title>
        <authorList>
            <person name="Goeker M."/>
        </authorList>
    </citation>
    <scope>NUCLEOTIDE SEQUENCE [LARGE SCALE GENOMIC DNA]</scope>
    <source>
        <strain evidence="4 5">DSM 22071</strain>
    </source>
</reference>
<dbReference type="PANTHER" id="PTHR44591">
    <property type="entry name" value="STRESS RESPONSE REGULATOR PROTEIN 1"/>
    <property type="match status" value="1"/>
</dbReference>
<keyword evidence="4" id="KW-0808">Transferase</keyword>
<feature type="domain" description="Response regulatory" evidence="3">
    <location>
        <begin position="7"/>
        <end position="122"/>
    </location>
</feature>
<protein>
    <submittedName>
        <fullName evidence="4">Two-component system NtrC family sensor kinase</fullName>
        <ecNumber evidence="4">2.7.13.3</ecNumber>
    </submittedName>
</protein>
<organism evidence="4 5">
    <name type="scientific">Desulfurispira natronophila</name>
    <dbReference type="NCBI Taxonomy" id="682562"/>
    <lineage>
        <taxon>Bacteria</taxon>
        <taxon>Pseudomonadati</taxon>
        <taxon>Chrysiogenota</taxon>
        <taxon>Chrysiogenia</taxon>
        <taxon>Chrysiogenales</taxon>
        <taxon>Chrysiogenaceae</taxon>
        <taxon>Desulfurispira</taxon>
    </lineage>
</organism>
<dbReference type="GO" id="GO:0004673">
    <property type="term" value="F:protein histidine kinase activity"/>
    <property type="evidence" value="ECO:0007669"/>
    <property type="project" value="UniProtKB-EC"/>
</dbReference>
<proteinExistence type="predicted"/>
<dbReference type="RefSeq" id="WP_183729644.1">
    <property type="nucleotide sequence ID" value="NZ_JACHID010000002.1"/>
</dbReference>
<dbReference type="EMBL" id="JACHID010000002">
    <property type="protein sequence ID" value="MBB5021265.1"/>
    <property type="molecule type" value="Genomic_DNA"/>
</dbReference>
<dbReference type="Proteomes" id="UP000528322">
    <property type="component" value="Unassembled WGS sequence"/>
</dbReference>
<feature type="modified residue" description="4-aspartylphosphate" evidence="2">
    <location>
        <position position="56"/>
    </location>
</feature>
<gene>
    <name evidence="4" type="ORF">HNR37_000571</name>
</gene>
<comment type="caution">
    <text evidence="4">The sequence shown here is derived from an EMBL/GenBank/DDBJ whole genome shotgun (WGS) entry which is preliminary data.</text>
</comment>
<dbReference type="PANTHER" id="PTHR44591:SF19">
    <property type="entry name" value="TWO-COMPONENT RESPONSE REGULATOR-RELATED"/>
    <property type="match status" value="1"/>
</dbReference>
<dbReference type="AlphaFoldDB" id="A0A7W7Y374"/>
<dbReference type="PROSITE" id="PS50110">
    <property type="entry name" value="RESPONSE_REGULATORY"/>
    <property type="match status" value="1"/>
</dbReference>